<feature type="domain" description="Class II aldolase/adducin N-terminal" evidence="3">
    <location>
        <begin position="5"/>
        <end position="183"/>
    </location>
</feature>
<keyword evidence="1" id="KW-0479">Metal-binding</keyword>
<dbReference type="PANTHER" id="PTHR22789:SF0">
    <property type="entry name" value="3-OXO-TETRONATE 4-PHOSPHATE DECARBOXYLASE-RELATED"/>
    <property type="match status" value="1"/>
</dbReference>
<dbReference type="InterPro" id="IPR050197">
    <property type="entry name" value="Aldolase_class_II_sugar_metab"/>
</dbReference>
<dbReference type="Gene3D" id="3.40.225.10">
    <property type="entry name" value="Class II aldolase/adducin N-terminal domain"/>
    <property type="match status" value="1"/>
</dbReference>
<proteinExistence type="predicted"/>
<protein>
    <submittedName>
        <fullName evidence="4">L-fuculose-phosphate aldolase</fullName>
        <ecNumber evidence="4">4.1.2.17</ecNumber>
    </submittedName>
</protein>
<sequence length="211" mass="22246">MSAEARLIAAGRALVEAGLSPGSSGNVSLRDGDRILMTGTGTRLGLLEPTDIAVLDGEGNQLSGPKPSKEVALHLALYAKNPDHRAVVHVHSPFAVAVSCLAPWSEHSAIPPLTPYSLMRVGQVPLLPFAAPGDPAMGRLITDSAFPFRGALLANHGAVVSGEDIERAIDSMVEFEEACRITVLTDGADRRLIAPDQVRAITGQWGMPWSD</sequence>
<dbReference type="SMART" id="SM01007">
    <property type="entry name" value="Aldolase_II"/>
    <property type="match status" value="1"/>
</dbReference>
<dbReference type="RefSeq" id="WP_184238557.1">
    <property type="nucleotide sequence ID" value="NZ_JACHMJ010000001.1"/>
</dbReference>
<accession>A0A841AQ75</accession>
<dbReference type="GO" id="GO:0008738">
    <property type="term" value="F:L-fuculose-phosphate aldolase activity"/>
    <property type="evidence" value="ECO:0007669"/>
    <property type="project" value="UniProtKB-EC"/>
</dbReference>
<name>A0A841AQ75_9MICO</name>
<evidence type="ECO:0000313" key="5">
    <source>
        <dbReference type="Proteomes" id="UP000536685"/>
    </source>
</evidence>
<dbReference type="InterPro" id="IPR036409">
    <property type="entry name" value="Aldolase_II/adducin_N_sf"/>
</dbReference>
<dbReference type="PANTHER" id="PTHR22789">
    <property type="entry name" value="FUCULOSE PHOSPHATE ALDOLASE"/>
    <property type="match status" value="1"/>
</dbReference>
<dbReference type="GO" id="GO:0019323">
    <property type="term" value="P:pentose catabolic process"/>
    <property type="evidence" value="ECO:0007669"/>
    <property type="project" value="TreeGrafter"/>
</dbReference>
<keyword evidence="5" id="KW-1185">Reference proteome</keyword>
<evidence type="ECO:0000313" key="4">
    <source>
        <dbReference type="EMBL" id="MBB5844434.1"/>
    </source>
</evidence>
<organism evidence="4 5">
    <name type="scientific">Conyzicola lurida</name>
    <dbReference type="NCBI Taxonomy" id="1172621"/>
    <lineage>
        <taxon>Bacteria</taxon>
        <taxon>Bacillati</taxon>
        <taxon>Actinomycetota</taxon>
        <taxon>Actinomycetes</taxon>
        <taxon>Micrococcales</taxon>
        <taxon>Microbacteriaceae</taxon>
        <taxon>Conyzicola</taxon>
    </lineage>
</organism>
<dbReference type="EMBL" id="JACHMJ010000001">
    <property type="protein sequence ID" value="MBB5844434.1"/>
    <property type="molecule type" value="Genomic_DNA"/>
</dbReference>
<dbReference type="Pfam" id="PF00596">
    <property type="entry name" value="Aldolase_II"/>
    <property type="match status" value="1"/>
</dbReference>
<keyword evidence="2 4" id="KW-0456">Lyase</keyword>
<dbReference type="AlphaFoldDB" id="A0A841AQ75"/>
<reference evidence="4 5" key="1">
    <citation type="submission" date="2020-08" db="EMBL/GenBank/DDBJ databases">
        <title>Sequencing the genomes of 1000 actinobacteria strains.</title>
        <authorList>
            <person name="Klenk H.-P."/>
        </authorList>
    </citation>
    <scope>NUCLEOTIDE SEQUENCE [LARGE SCALE GENOMIC DNA]</scope>
    <source>
        <strain evidence="4 5">DSM 105784</strain>
    </source>
</reference>
<evidence type="ECO:0000259" key="3">
    <source>
        <dbReference type="SMART" id="SM01007"/>
    </source>
</evidence>
<comment type="caution">
    <text evidence="4">The sequence shown here is derived from an EMBL/GenBank/DDBJ whole genome shotgun (WGS) entry which is preliminary data.</text>
</comment>
<evidence type="ECO:0000256" key="1">
    <source>
        <dbReference type="ARBA" id="ARBA00022723"/>
    </source>
</evidence>
<gene>
    <name evidence="4" type="ORF">HD599_002757</name>
</gene>
<dbReference type="GO" id="GO:0046872">
    <property type="term" value="F:metal ion binding"/>
    <property type="evidence" value="ECO:0007669"/>
    <property type="project" value="UniProtKB-KW"/>
</dbReference>
<dbReference type="GO" id="GO:0005829">
    <property type="term" value="C:cytosol"/>
    <property type="evidence" value="ECO:0007669"/>
    <property type="project" value="TreeGrafter"/>
</dbReference>
<dbReference type="SUPFAM" id="SSF53639">
    <property type="entry name" value="AraD/HMP-PK domain-like"/>
    <property type="match status" value="1"/>
</dbReference>
<dbReference type="InterPro" id="IPR001303">
    <property type="entry name" value="Aldolase_II/adducin_N"/>
</dbReference>
<evidence type="ECO:0000256" key="2">
    <source>
        <dbReference type="ARBA" id="ARBA00023239"/>
    </source>
</evidence>
<dbReference type="EC" id="4.1.2.17" evidence="4"/>
<dbReference type="Proteomes" id="UP000536685">
    <property type="component" value="Unassembled WGS sequence"/>
</dbReference>